<dbReference type="InterPro" id="IPR036630">
    <property type="entry name" value="Head_decoration_D_sf"/>
</dbReference>
<dbReference type="AlphaFoldDB" id="A0A737B5Y9"/>
<accession>A0A737B5Y9</accession>
<dbReference type="EMBL" id="DAATCY010000048">
    <property type="protein sequence ID" value="HAE8090914.1"/>
    <property type="molecule type" value="Genomic_DNA"/>
</dbReference>
<proteinExistence type="predicted"/>
<sequence>ESVLTYWKSGTFATEALLWPESVDAVKKANAFSGSAISHAALP</sequence>
<reference evidence="1" key="2">
    <citation type="submission" date="2018-07" db="EMBL/GenBank/DDBJ databases">
        <authorList>
            <consortium name="NCBI Pathogen Detection Project"/>
        </authorList>
    </citation>
    <scope>NUCLEOTIDE SEQUENCE</scope>
    <source>
        <strain evidence="1">NCTR-RN187</strain>
    </source>
</reference>
<gene>
    <name evidence="1" type="ORF">GNA70_005084</name>
</gene>
<feature type="non-terminal residue" evidence="1">
    <location>
        <position position="1"/>
    </location>
</feature>
<organism evidence="1">
    <name type="scientific">Salmonella newport</name>
    <dbReference type="NCBI Taxonomy" id="108619"/>
    <lineage>
        <taxon>Bacteria</taxon>
        <taxon>Pseudomonadati</taxon>
        <taxon>Pseudomonadota</taxon>
        <taxon>Gammaproteobacteria</taxon>
        <taxon>Enterobacterales</taxon>
        <taxon>Enterobacteriaceae</taxon>
        <taxon>Salmonella</taxon>
    </lineage>
</organism>
<dbReference type="Gene3D" id="2.40.300.10">
    <property type="entry name" value="Head decoration protein D"/>
    <property type="match status" value="1"/>
</dbReference>
<reference evidence="1" key="1">
    <citation type="journal article" date="2018" name="Genome Biol.">
        <title>SKESA: strategic k-mer extension for scrupulous assemblies.</title>
        <authorList>
            <person name="Souvorov A."/>
            <person name="Agarwala R."/>
            <person name="Lipman D.J."/>
        </authorList>
    </citation>
    <scope>NUCLEOTIDE SEQUENCE</scope>
    <source>
        <strain evidence="1">NCTR-RN187</strain>
    </source>
</reference>
<dbReference type="SUPFAM" id="SSF51274">
    <property type="entry name" value="Head decoration protein D (gpD, major capsid protein D)"/>
    <property type="match status" value="1"/>
</dbReference>
<dbReference type="Pfam" id="PF02924">
    <property type="entry name" value="HDPD"/>
    <property type="match status" value="1"/>
</dbReference>
<protein>
    <submittedName>
        <fullName evidence="1">Head decoration protein</fullName>
    </submittedName>
</protein>
<name>A0A737B5Y9_SALNE</name>
<evidence type="ECO:0000313" key="1">
    <source>
        <dbReference type="EMBL" id="HAE8090914.1"/>
    </source>
</evidence>
<dbReference type="InterPro" id="IPR004195">
    <property type="entry name" value="Head_decoration_D"/>
</dbReference>
<comment type="caution">
    <text evidence="1">The sequence shown here is derived from an EMBL/GenBank/DDBJ whole genome shotgun (WGS) entry which is preliminary data.</text>
</comment>